<proteinExistence type="predicted"/>
<evidence type="ECO:0000256" key="2">
    <source>
        <dbReference type="SAM" id="MobiDB-lite"/>
    </source>
</evidence>
<feature type="compositionally biased region" description="Polar residues" evidence="2">
    <location>
        <begin position="97"/>
        <end position="114"/>
    </location>
</feature>
<dbReference type="EMBL" id="CAMGYJ010000008">
    <property type="protein sequence ID" value="CAI0468152.1"/>
    <property type="molecule type" value="Genomic_DNA"/>
</dbReference>
<dbReference type="PROSITE" id="PS50158">
    <property type="entry name" value="ZF_CCHC"/>
    <property type="match status" value="1"/>
</dbReference>
<feature type="compositionally biased region" description="Basic and acidic residues" evidence="2">
    <location>
        <begin position="138"/>
        <end position="150"/>
    </location>
</feature>
<keyword evidence="1" id="KW-0863">Zinc-finger</keyword>
<name>A0AAV0PC20_9ROSI</name>
<dbReference type="InterPro" id="IPR040256">
    <property type="entry name" value="At4g02000-like"/>
</dbReference>
<comment type="caution">
    <text evidence="4">The sequence shown here is derived from an EMBL/GenBank/DDBJ whole genome shotgun (WGS) entry which is preliminary data.</text>
</comment>
<keyword evidence="1" id="KW-0862">Zinc</keyword>
<feature type="region of interest" description="Disordered" evidence="2">
    <location>
        <begin position="97"/>
        <end position="350"/>
    </location>
</feature>
<gene>
    <name evidence="4" type="ORF">LITE_LOCUS37703</name>
</gene>
<accession>A0AAV0PC20</accession>
<organism evidence="4 5">
    <name type="scientific">Linum tenue</name>
    <dbReference type="NCBI Taxonomy" id="586396"/>
    <lineage>
        <taxon>Eukaryota</taxon>
        <taxon>Viridiplantae</taxon>
        <taxon>Streptophyta</taxon>
        <taxon>Embryophyta</taxon>
        <taxon>Tracheophyta</taxon>
        <taxon>Spermatophyta</taxon>
        <taxon>Magnoliopsida</taxon>
        <taxon>eudicotyledons</taxon>
        <taxon>Gunneridae</taxon>
        <taxon>Pentapetalae</taxon>
        <taxon>rosids</taxon>
        <taxon>fabids</taxon>
        <taxon>Malpighiales</taxon>
        <taxon>Linaceae</taxon>
        <taxon>Linum</taxon>
    </lineage>
</organism>
<dbReference type="InterPro" id="IPR001878">
    <property type="entry name" value="Znf_CCHC"/>
</dbReference>
<feature type="compositionally biased region" description="Basic residues" evidence="2">
    <location>
        <begin position="328"/>
        <end position="343"/>
    </location>
</feature>
<dbReference type="AlphaFoldDB" id="A0AAV0PC20"/>
<evidence type="ECO:0000313" key="4">
    <source>
        <dbReference type="EMBL" id="CAI0468152.1"/>
    </source>
</evidence>
<feature type="domain" description="CCHC-type" evidence="3">
    <location>
        <begin position="80"/>
        <end position="95"/>
    </location>
</feature>
<dbReference type="PANTHER" id="PTHR31286:SF99">
    <property type="entry name" value="DUF4283 DOMAIN-CONTAINING PROTEIN"/>
    <property type="match status" value="1"/>
</dbReference>
<feature type="compositionally biased region" description="Low complexity" evidence="2">
    <location>
        <begin position="237"/>
        <end position="259"/>
    </location>
</feature>
<dbReference type="Proteomes" id="UP001154282">
    <property type="component" value="Unassembled WGS sequence"/>
</dbReference>
<sequence>MIVWVQLPALKIHFYHKEVLNMLGNLIGRTIKLDYHTLSQDRAKFARLAVEVDLSKHLVPRIWLDDEWQKVEYENLPEVCFDCGKIGHSSPTCPQNSAIALSGQPSQAVTSPELTGTAEEPNPGFGPWMLVTRRSRRNPREVQQKGKVESKPGNQIPSIVSKDGKGGPSIKEGRNHLPSPPPTNGHGPQKNPPQEKNGKNGMKSSDEARKGKNKAGNEVNSKGKGLLGAGPSPATNGVSGPKPASSGGPSSSGHSLGSSQDLQRADLGSQKEASGLEPSGKPSSSLTQTPTVRTVTGKNGTVMQIVENIQPAGGNGAASCSSPSVAARTKRSKIKKTQNKKSPNKFNQLKPLQIWSPVKKTKTKARIASLTLQEINAWTEAAKRPAGTTGETEQTDEAANPQAMARLIDESSPTS</sequence>
<dbReference type="PANTHER" id="PTHR31286">
    <property type="entry name" value="GLYCINE-RICH CELL WALL STRUCTURAL PROTEIN 1.8-LIKE"/>
    <property type="match status" value="1"/>
</dbReference>
<keyword evidence="5" id="KW-1185">Reference proteome</keyword>
<evidence type="ECO:0000313" key="5">
    <source>
        <dbReference type="Proteomes" id="UP001154282"/>
    </source>
</evidence>
<protein>
    <recommendedName>
        <fullName evidence="3">CCHC-type domain-containing protein</fullName>
    </recommendedName>
</protein>
<dbReference type="GO" id="GO:0003676">
    <property type="term" value="F:nucleic acid binding"/>
    <property type="evidence" value="ECO:0007669"/>
    <property type="project" value="InterPro"/>
</dbReference>
<reference evidence="4" key="1">
    <citation type="submission" date="2022-08" db="EMBL/GenBank/DDBJ databases">
        <authorList>
            <person name="Gutierrez-Valencia J."/>
        </authorList>
    </citation>
    <scope>NUCLEOTIDE SEQUENCE</scope>
</reference>
<evidence type="ECO:0000259" key="3">
    <source>
        <dbReference type="PROSITE" id="PS50158"/>
    </source>
</evidence>
<feature type="compositionally biased region" description="Polar residues" evidence="2">
    <location>
        <begin position="281"/>
        <end position="302"/>
    </location>
</feature>
<feature type="region of interest" description="Disordered" evidence="2">
    <location>
        <begin position="381"/>
        <end position="415"/>
    </location>
</feature>
<keyword evidence="1" id="KW-0479">Metal-binding</keyword>
<dbReference type="GO" id="GO:0008270">
    <property type="term" value="F:zinc ion binding"/>
    <property type="evidence" value="ECO:0007669"/>
    <property type="project" value="UniProtKB-KW"/>
</dbReference>
<evidence type="ECO:0000256" key="1">
    <source>
        <dbReference type="PROSITE-ProRule" id="PRU00047"/>
    </source>
</evidence>